<comment type="caution">
    <text evidence="2">The sequence shown here is derived from an EMBL/GenBank/DDBJ whole genome shotgun (WGS) entry which is preliminary data.</text>
</comment>
<dbReference type="Proteomes" id="UP001159428">
    <property type="component" value="Unassembled WGS sequence"/>
</dbReference>
<feature type="non-terminal residue" evidence="2">
    <location>
        <position position="195"/>
    </location>
</feature>
<evidence type="ECO:0000313" key="3">
    <source>
        <dbReference type="Proteomes" id="UP001159428"/>
    </source>
</evidence>
<feature type="region of interest" description="Disordered" evidence="1">
    <location>
        <begin position="1"/>
        <end position="22"/>
    </location>
</feature>
<keyword evidence="3" id="KW-1185">Reference proteome</keyword>
<feature type="region of interest" description="Disordered" evidence="1">
    <location>
        <begin position="43"/>
        <end position="74"/>
    </location>
</feature>
<dbReference type="PANTHER" id="PTHR34239">
    <property type="entry name" value="APPLE DOMAIN-CONTAINING PROTEIN"/>
    <property type="match status" value="1"/>
</dbReference>
<organism evidence="2 3">
    <name type="scientific">Pocillopora meandrina</name>
    <dbReference type="NCBI Taxonomy" id="46732"/>
    <lineage>
        <taxon>Eukaryota</taxon>
        <taxon>Metazoa</taxon>
        <taxon>Cnidaria</taxon>
        <taxon>Anthozoa</taxon>
        <taxon>Hexacorallia</taxon>
        <taxon>Scleractinia</taxon>
        <taxon>Astrocoeniina</taxon>
        <taxon>Pocilloporidae</taxon>
        <taxon>Pocillopora</taxon>
    </lineage>
</organism>
<sequence>MTELEGASRDVPNESGETPTMNALASMVQSVVQEVKAMNRRMDQLSEPVNLEDEDLDYEEGELEHGDADRESIVSLDTKVSELTKAREAGDNKSKSTSALHDIAQDLNLSEKTGSSVDEELANIVNSLLRDKIPDEKTQAKVDQYPKPANIEGLRTPRVNPLIWTTDIVLKQNQSDNKELLTTLTDGIALAMNCL</sequence>
<reference evidence="2 3" key="1">
    <citation type="submission" date="2022-05" db="EMBL/GenBank/DDBJ databases">
        <authorList>
            <consortium name="Genoscope - CEA"/>
            <person name="William W."/>
        </authorList>
    </citation>
    <scope>NUCLEOTIDE SEQUENCE [LARGE SCALE GENOMIC DNA]</scope>
</reference>
<proteinExistence type="predicted"/>
<dbReference type="AlphaFoldDB" id="A0AAU9WJ28"/>
<gene>
    <name evidence="2" type="ORF">PMEA_00006065</name>
</gene>
<feature type="compositionally biased region" description="Basic and acidic residues" evidence="1">
    <location>
        <begin position="63"/>
        <end position="72"/>
    </location>
</feature>
<evidence type="ECO:0000256" key="1">
    <source>
        <dbReference type="SAM" id="MobiDB-lite"/>
    </source>
</evidence>
<accession>A0AAU9WJ28</accession>
<feature type="compositionally biased region" description="Basic and acidic residues" evidence="1">
    <location>
        <begin position="1"/>
        <end position="12"/>
    </location>
</feature>
<evidence type="ECO:0000313" key="2">
    <source>
        <dbReference type="EMBL" id="CAH3114109.1"/>
    </source>
</evidence>
<feature type="compositionally biased region" description="Acidic residues" evidence="1">
    <location>
        <begin position="50"/>
        <end position="62"/>
    </location>
</feature>
<dbReference type="EMBL" id="CALNXJ010000014">
    <property type="protein sequence ID" value="CAH3114109.1"/>
    <property type="molecule type" value="Genomic_DNA"/>
</dbReference>
<protein>
    <submittedName>
        <fullName evidence="2">Uncharacterized protein</fullName>
    </submittedName>
</protein>
<name>A0AAU9WJ28_9CNID</name>
<dbReference type="PANTHER" id="PTHR34239:SF2">
    <property type="entry name" value="TRANSPOSABLE ELEMENT P TRANSPOSASE_THAP9 CONSERVED DOMAIN-CONTAINING PROTEIN"/>
    <property type="match status" value="1"/>
</dbReference>